<dbReference type="Pfam" id="PF06607">
    <property type="entry name" value="Prokineticin"/>
    <property type="match status" value="1"/>
</dbReference>
<feature type="signal peptide" evidence="4">
    <location>
        <begin position="1"/>
        <end position="20"/>
    </location>
</feature>
<keyword evidence="4" id="KW-0732">Signal</keyword>
<keyword evidence="7" id="KW-1185">Reference proteome</keyword>
<feature type="chain" id="PRO_5043575726" description="Prokineticin domain-containing protein" evidence="4">
    <location>
        <begin position="21"/>
        <end position="148"/>
    </location>
</feature>
<evidence type="ECO:0000259" key="5">
    <source>
        <dbReference type="Pfam" id="PF06607"/>
    </source>
</evidence>
<dbReference type="GO" id="GO:0005576">
    <property type="term" value="C:extracellular region"/>
    <property type="evidence" value="ECO:0007669"/>
    <property type="project" value="UniProtKB-SubCell"/>
</dbReference>
<evidence type="ECO:0000313" key="7">
    <source>
        <dbReference type="Proteomes" id="UP001445076"/>
    </source>
</evidence>
<organism evidence="6 7">
    <name type="scientific">Cherax quadricarinatus</name>
    <name type="common">Australian red claw crayfish</name>
    <dbReference type="NCBI Taxonomy" id="27406"/>
    <lineage>
        <taxon>Eukaryota</taxon>
        <taxon>Metazoa</taxon>
        <taxon>Ecdysozoa</taxon>
        <taxon>Arthropoda</taxon>
        <taxon>Crustacea</taxon>
        <taxon>Multicrustacea</taxon>
        <taxon>Malacostraca</taxon>
        <taxon>Eumalacostraca</taxon>
        <taxon>Eucarida</taxon>
        <taxon>Decapoda</taxon>
        <taxon>Pleocyemata</taxon>
        <taxon>Astacidea</taxon>
        <taxon>Parastacoidea</taxon>
        <taxon>Parastacidae</taxon>
        <taxon>Cherax</taxon>
    </lineage>
</organism>
<dbReference type="EMBL" id="JARKIK010000086">
    <property type="protein sequence ID" value="KAK8724369.1"/>
    <property type="molecule type" value="Genomic_DNA"/>
</dbReference>
<accession>A0AAW0W4Z1</accession>
<keyword evidence="2" id="KW-0964">Secreted</keyword>
<gene>
    <name evidence="6" type="ORF">OTU49_011357</name>
</gene>
<keyword evidence="3" id="KW-1015">Disulfide bond</keyword>
<proteinExistence type="predicted"/>
<comment type="caution">
    <text evidence="6">The sequence shown here is derived from an EMBL/GenBank/DDBJ whole genome shotgun (WGS) entry which is preliminary data.</text>
</comment>
<dbReference type="AlphaFoldDB" id="A0AAW0W4Z1"/>
<evidence type="ECO:0000256" key="3">
    <source>
        <dbReference type="ARBA" id="ARBA00023157"/>
    </source>
</evidence>
<comment type="subcellular location">
    <subcellularLocation>
        <location evidence="1">Secreted</location>
    </subcellularLocation>
</comment>
<name>A0AAW0W4Z1_CHEQU</name>
<dbReference type="PROSITE" id="PS51257">
    <property type="entry name" value="PROKAR_LIPOPROTEIN"/>
    <property type="match status" value="1"/>
</dbReference>
<feature type="domain" description="Prokineticin" evidence="5">
    <location>
        <begin position="4"/>
        <end position="104"/>
    </location>
</feature>
<reference evidence="6 7" key="1">
    <citation type="journal article" date="2024" name="BMC Genomics">
        <title>Genome assembly of redclaw crayfish (Cherax quadricarinatus) provides insights into its immune adaptation and hypoxia tolerance.</title>
        <authorList>
            <person name="Liu Z."/>
            <person name="Zheng J."/>
            <person name="Li H."/>
            <person name="Fang K."/>
            <person name="Wang S."/>
            <person name="He J."/>
            <person name="Zhou D."/>
            <person name="Weng S."/>
            <person name="Chi M."/>
            <person name="Gu Z."/>
            <person name="He J."/>
            <person name="Li F."/>
            <person name="Wang M."/>
        </authorList>
    </citation>
    <scope>NUCLEOTIDE SEQUENCE [LARGE SCALE GENOMIC DNA]</scope>
    <source>
        <strain evidence="6">ZL_2023a</strain>
    </source>
</reference>
<dbReference type="Gene3D" id="2.10.80.10">
    <property type="entry name" value="Lipase, subunit A"/>
    <property type="match status" value="1"/>
</dbReference>
<dbReference type="Proteomes" id="UP001445076">
    <property type="component" value="Unassembled WGS sequence"/>
</dbReference>
<evidence type="ECO:0000256" key="2">
    <source>
        <dbReference type="ARBA" id="ARBA00022525"/>
    </source>
</evidence>
<protein>
    <recommendedName>
        <fullName evidence="5">Prokineticin domain-containing protein</fullName>
    </recommendedName>
</protein>
<sequence>MMVIVRSVLLVVCVSSMVLSATVFQGTCSSSSACGPSACCKIGYMRYSYPNCHPLGGVGDWCRLEVIVSDRNLHYPNNVTIFIKELYTGMCPCGAGLVCARTSSTCQLPLPDDIDQLTSPDNAVRNNAFDTVEDNSFNEDGDNSYGFF</sequence>
<evidence type="ECO:0000256" key="1">
    <source>
        <dbReference type="ARBA" id="ARBA00004613"/>
    </source>
</evidence>
<evidence type="ECO:0000313" key="6">
    <source>
        <dbReference type="EMBL" id="KAK8724369.1"/>
    </source>
</evidence>
<dbReference type="InterPro" id="IPR023569">
    <property type="entry name" value="Prokineticin_domain"/>
</dbReference>
<evidence type="ECO:0000256" key="4">
    <source>
        <dbReference type="SAM" id="SignalP"/>
    </source>
</evidence>